<dbReference type="InterPro" id="IPR009057">
    <property type="entry name" value="Homeodomain-like_sf"/>
</dbReference>
<name>A0A250KNF5_9GAMM</name>
<evidence type="ECO:0000313" key="2">
    <source>
        <dbReference type="EMBL" id="BBA32481.1"/>
    </source>
</evidence>
<dbReference type="Pfam" id="PF13551">
    <property type="entry name" value="HTH_29"/>
    <property type="match status" value="1"/>
</dbReference>
<dbReference type="SUPFAM" id="SSF46689">
    <property type="entry name" value="Homeodomain-like"/>
    <property type="match status" value="1"/>
</dbReference>
<dbReference type="KEGG" id="mmai:sS8_0516"/>
<protein>
    <submittedName>
        <fullName evidence="2">ISPa47 transposase</fullName>
    </submittedName>
</protein>
<keyword evidence="3" id="KW-1185">Reference proteome</keyword>
<accession>A0A250KNF5</accession>
<organism evidence="2 3">
    <name type="scientific">Methylocaldum marinum</name>
    <dbReference type="NCBI Taxonomy" id="1432792"/>
    <lineage>
        <taxon>Bacteria</taxon>
        <taxon>Pseudomonadati</taxon>
        <taxon>Pseudomonadota</taxon>
        <taxon>Gammaproteobacteria</taxon>
        <taxon>Methylococcales</taxon>
        <taxon>Methylococcaceae</taxon>
        <taxon>Methylocaldum</taxon>
    </lineage>
</organism>
<feature type="domain" description="Winged helix-turn helix" evidence="1">
    <location>
        <begin position="99"/>
        <end position="147"/>
    </location>
</feature>
<dbReference type="Proteomes" id="UP000266313">
    <property type="component" value="Chromosome"/>
</dbReference>
<dbReference type="RefSeq" id="WP_197716664.1">
    <property type="nucleotide sequence ID" value="NZ_AP017928.1"/>
</dbReference>
<dbReference type="InterPro" id="IPR025959">
    <property type="entry name" value="Winged_HTH_dom"/>
</dbReference>
<dbReference type="EMBL" id="AP017928">
    <property type="protein sequence ID" value="BBA32481.1"/>
    <property type="molecule type" value="Genomic_DNA"/>
</dbReference>
<proteinExistence type="predicted"/>
<evidence type="ECO:0000259" key="1">
    <source>
        <dbReference type="Pfam" id="PF13592"/>
    </source>
</evidence>
<evidence type="ECO:0000313" key="3">
    <source>
        <dbReference type="Proteomes" id="UP000266313"/>
    </source>
</evidence>
<reference evidence="2 3" key="1">
    <citation type="submission" date="2016-12" db="EMBL/GenBank/DDBJ databases">
        <title>Genome sequencing of Methylocaldum marinum.</title>
        <authorList>
            <person name="Takeuchi M."/>
            <person name="Kamagata Y."/>
            <person name="Hiraoka S."/>
            <person name="Oshima K."/>
            <person name="Hattori M."/>
            <person name="Iwasaki W."/>
        </authorList>
    </citation>
    <scope>NUCLEOTIDE SEQUENCE [LARGE SCALE GENOMIC DNA]</scope>
    <source>
        <strain evidence="2 3">S8</strain>
    </source>
</reference>
<sequence>MKKHQVKRRSDEALTEARKTAVRMRAEGYTAKAIAAILEVNPNTVYRWDTQAREGGEAALTVQKRGRRKGEKRRLSLVQELAVRETICRQTPDAVGLPFALWTRRAVQLLIAQETTVWLPIRTVGLYLARWGLTPQKPLKKAYEQDPLGR</sequence>
<dbReference type="AlphaFoldDB" id="A0A250KNF5"/>
<gene>
    <name evidence="2" type="ORF">sS8_0516</name>
</gene>
<dbReference type="Gene3D" id="1.10.10.60">
    <property type="entry name" value="Homeodomain-like"/>
    <property type="match status" value="1"/>
</dbReference>
<dbReference type="Pfam" id="PF13592">
    <property type="entry name" value="HTH_33"/>
    <property type="match status" value="1"/>
</dbReference>